<evidence type="ECO:0000313" key="1">
    <source>
        <dbReference type="EMBL" id="UOE34981.1"/>
    </source>
</evidence>
<gene>
    <name evidence="1" type="ORF">MTP16_04850</name>
</gene>
<organism evidence="1 2">
    <name type="scientific">Hymenobacter monticola</name>
    <dbReference type="NCBI Taxonomy" id="1705399"/>
    <lineage>
        <taxon>Bacteria</taxon>
        <taxon>Pseudomonadati</taxon>
        <taxon>Bacteroidota</taxon>
        <taxon>Cytophagia</taxon>
        <taxon>Cytophagales</taxon>
        <taxon>Hymenobacteraceae</taxon>
        <taxon>Hymenobacter</taxon>
    </lineage>
</organism>
<sequence length="123" mass="13451">MLLLSVAFAPPTKTVAEVRYQLVLRNILHPRIRGKVSEQRVYSFVGRFNPAVYPDTLTMYHDGAPAKPSSGADPTGKYIVRKMDRAYHGSFGNLATFDGSATAASRRWCNACAPSCATTTPSR</sequence>
<dbReference type="RefSeq" id="WP_243516393.1">
    <property type="nucleotide sequence ID" value="NZ_CP094534.1"/>
</dbReference>
<evidence type="ECO:0000313" key="2">
    <source>
        <dbReference type="Proteomes" id="UP000831390"/>
    </source>
</evidence>
<accession>A0ABY4BBD0</accession>
<keyword evidence="2" id="KW-1185">Reference proteome</keyword>
<dbReference type="EMBL" id="CP094534">
    <property type="protein sequence ID" value="UOE34981.1"/>
    <property type="molecule type" value="Genomic_DNA"/>
</dbReference>
<protein>
    <submittedName>
        <fullName evidence="1">Uncharacterized protein</fullName>
    </submittedName>
</protein>
<name>A0ABY4BBD0_9BACT</name>
<proteinExistence type="predicted"/>
<reference evidence="1 2" key="1">
    <citation type="submission" date="2022-03" db="EMBL/GenBank/DDBJ databases">
        <title>Hymenobactersp. isolated from the air.</title>
        <authorList>
            <person name="Won M."/>
            <person name="Kwon S.-W."/>
        </authorList>
    </citation>
    <scope>NUCLEOTIDE SEQUENCE [LARGE SCALE GENOMIC DNA]</scope>
    <source>
        <strain evidence="1 2">KACC 22596</strain>
    </source>
</reference>
<dbReference type="Proteomes" id="UP000831390">
    <property type="component" value="Chromosome"/>
</dbReference>